<accession>A0A383VIR6</accession>
<name>A0A383VIR6_TETOB</name>
<proteinExistence type="predicted"/>
<dbReference type="EMBL" id="FNXT01000638">
    <property type="protein sequence ID" value="SZX65415.1"/>
    <property type="molecule type" value="Genomic_DNA"/>
</dbReference>
<dbReference type="Proteomes" id="UP000256970">
    <property type="component" value="Unassembled WGS sequence"/>
</dbReference>
<evidence type="ECO:0000313" key="1">
    <source>
        <dbReference type="EMBL" id="SZX65415.1"/>
    </source>
</evidence>
<keyword evidence="2" id="KW-1185">Reference proteome</keyword>
<gene>
    <name evidence="1" type="ORF">BQ4739_LOCUS5848</name>
</gene>
<evidence type="ECO:0000313" key="2">
    <source>
        <dbReference type="Proteomes" id="UP000256970"/>
    </source>
</evidence>
<protein>
    <submittedName>
        <fullName evidence="1">Uncharacterized protein</fullName>
    </submittedName>
</protein>
<organism evidence="1 2">
    <name type="scientific">Tetradesmus obliquus</name>
    <name type="common">Green alga</name>
    <name type="synonym">Acutodesmus obliquus</name>
    <dbReference type="NCBI Taxonomy" id="3088"/>
    <lineage>
        <taxon>Eukaryota</taxon>
        <taxon>Viridiplantae</taxon>
        <taxon>Chlorophyta</taxon>
        <taxon>core chlorophytes</taxon>
        <taxon>Chlorophyceae</taxon>
        <taxon>CS clade</taxon>
        <taxon>Sphaeropleales</taxon>
        <taxon>Scenedesmaceae</taxon>
        <taxon>Tetradesmus</taxon>
    </lineage>
</organism>
<reference evidence="1 2" key="1">
    <citation type="submission" date="2016-10" db="EMBL/GenBank/DDBJ databases">
        <authorList>
            <person name="Cai Z."/>
        </authorList>
    </citation>
    <scope>NUCLEOTIDE SEQUENCE [LARGE SCALE GENOMIC DNA]</scope>
</reference>
<dbReference type="AlphaFoldDB" id="A0A383VIR6"/>
<sequence length="106" mass="11654">MMPSDLPFTSTLSPSQLLPEAPLMSLLWLVTDDMMLLLLLPPQVAFDHWKGEAKGRDSSARFEAEGVDMLLFNAEGQITTLVQFDMQDYSKQLRGAAAAAPEGKNV</sequence>